<dbReference type="PANTHER" id="PTHR34069:SF2">
    <property type="entry name" value="BETA-KETOACYL-[ACYL-CARRIER-PROTEIN] SYNTHASE III"/>
    <property type="match status" value="1"/>
</dbReference>
<reference evidence="6" key="1">
    <citation type="submission" date="2008-10" db="EMBL/GenBank/DDBJ databases">
        <authorList>
            <person name="Molnar K."/>
        </authorList>
    </citation>
    <scope>NUCLEOTIDE SEQUENCE [LARGE SCALE GENOMIC DNA]</scope>
    <source>
        <strain evidence="6">NRRL 15998</strain>
    </source>
</reference>
<accession>D6APU7</accession>
<evidence type="ECO:0000256" key="3">
    <source>
        <dbReference type="SAM" id="MobiDB-lite"/>
    </source>
</evidence>
<dbReference type="Proteomes" id="UP000003986">
    <property type="component" value="Unassembled WGS sequence"/>
</dbReference>
<dbReference type="AlphaFoldDB" id="D6APU7"/>
<evidence type="ECO:0000313" key="6">
    <source>
        <dbReference type="Proteomes" id="UP000003986"/>
    </source>
</evidence>
<evidence type="ECO:0000313" key="5">
    <source>
        <dbReference type="EMBL" id="EFE77759.2"/>
    </source>
</evidence>
<gene>
    <name evidence="5" type="ORF">SSGG_05126</name>
</gene>
<dbReference type="Gene3D" id="3.40.47.10">
    <property type="match status" value="2"/>
</dbReference>
<keyword evidence="1" id="KW-0808">Transferase</keyword>
<dbReference type="GO" id="GO:0044550">
    <property type="term" value="P:secondary metabolite biosynthetic process"/>
    <property type="evidence" value="ECO:0007669"/>
    <property type="project" value="TreeGrafter"/>
</dbReference>
<dbReference type="EMBL" id="DS999644">
    <property type="protein sequence ID" value="EFE77759.2"/>
    <property type="molecule type" value="Genomic_DNA"/>
</dbReference>
<reference evidence="6" key="2">
    <citation type="submission" date="2008-12" db="EMBL/GenBank/DDBJ databases">
        <title>Annotation of Streptomyces roseosporus strain NRRL 15998.</title>
        <authorList>
            <consortium name="The Broad Institute Genome Sequencing Platform"/>
            <consortium name="Broad Institute Microbial Sequencing Center"/>
            <person name="Fischbach M."/>
            <person name="Ward D."/>
            <person name="Young S."/>
            <person name="Kodira C.D."/>
            <person name="Zeng Q."/>
            <person name="Koehrsen M."/>
            <person name="Godfrey P."/>
            <person name="Alvarado L."/>
            <person name="Berlin A.M."/>
            <person name="Borenstein D."/>
            <person name="Chen Z."/>
            <person name="Engels R."/>
            <person name="Freedman E."/>
            <person name="Gellesch M."/>
            <person name="Goldberg J."/>
            <person name="Griggs A."/>
            <person name="Gujja S."/>
            <person name="Heiman D.I."/>
            <person name="Hepburn T.A."/>
            <person name="Howarth C."/>
            <person name="Jen D."/>
            <person name="Larson L."/>
            <person name="Lewis B."/>
            <person name="Mehta T."/>
            <person name="Park D."/>
            <person name="Pearson M."/>
            <person name="Roberts A."/>
            <person name="Saif S."/>
            <person name="Shea T.D."/>
            <person name="Shenoy N."/>
            <person name="Sisk P."/>
            <person name="Stolte C."/>
            <person name="Sykes S.N."/>
            <person name="Walk T."/>
            <person name="White J."/>
            <person name="Yandava C."/>
            <person name="Straight P."/>
            <person name="Clardy J."/>
            <person name="Hung D."/>
            <person name="Kolter R."/>
            <person name="Mekalanos J."/>
            <person name="Walker S."/>
            <person name="Walsh C.T."/>
            <person name="Wieland B.L.C."/>
            <person name="Ilzarbe M."/>
            <person name="Galagan J."/>
            <person name="Nusbaum C."/>
            <person name="Birren B."/>
        </authorList>
    </citation>
    <scope>NUCLEOTIDE SEQUENCE [LARGE SCALE GENOMIC DNA]</scope>
    <source>
        <strain evidence="6">NRRL 15998</strain>
    </source>
</reference>
<keyword evidence="2" id="KW-0012">Acyltransferase</keyword>
<dbReference type="GO" id="GO:0016747">
    <property type="term" value="F:acyltransferase activity, transferring groups other than amino-acyl groups"/>
    <property type="evidence" value="ECO:0007669"/>
    <property type="project" value="UniProtKB-ARBA"/>
</dbReference>
<dbReference type="InterPro" id="IPR016039">
    <property type="entry name" value="Thiolase-like"/>
</dbReference>
<evidence type="ECO:0000256" key="1">
    <source>
        <dbReference type="ARBA" id="ARBA00022679"/>
    </source>
</evidence>
<feature type="region of interest" description="Disordered" evidence="3">
    <location>
        <begin position="1"/>
        <end position="32"/>
    </location>
</feature>
<sequence length="373" mass="39964">MVRPGRPLAPPAAGAPGRLRPGDRAASQLSGRSVSGAGGMIIASPSAAVGMSRVTVRLPRAVEPVDDVLARAGHSPVERRMFTRVYGLRDSTVLAPWERLEDLLSAAGEAALGADRADLVLYGHTLPVQECGVGTRFAERMRTRLSTPAGRFYGISHVGCTSVLRCLELAQRFLGRPGARPDEQVLVLGGDHGSLLDEARILPRTTVASDTAVAVRVTPLPMDGPVAGTAPRYRLAALAHARDTRFHRNLRMSQEEFAAYGQACGALVRRVMEEAAARVGTTAADLDWIMPHMSNAVFWKAVARATDIPRERICLDLLPEVGHGFGTDALMALEHADRTRRLRPGDRCALVSIGQGAYFTAAVVEVQDETEGT</sequence>
<organism evidence="5 6">
    <name type="scientific">Streptomyces filamentosus NRRL 15998</name>
    <dbReference type="NCBI Taxonomy" id="457431"/>
    <lineage>
        <taxon>Bacteria</taxon>
        <taxon>Bacillati</taxon>
        <taxon>Actinomycetota</taxon>
        <taxon>Actinomycetes</taxon>
        <taxon>Kitasatosporales</taxon>
        <taxon>Streptomycetaceae</taxon>
        <taxon>Streptomyces</taxon>
    </lineage>
</organism>
<name>D6APU7_STRFL</name>
<evidence type="ECO:0000256" key="2">
    <source>
        <dbReference type="ARBA" id="ARBA00023315"/>
    </source>
</evidence>
<dbReference type="InterPro" id="IPR013747">
    <property type="entry name" value="ACP_syn_III_C"/>
</dbReference>
<dbReference type="Pfam" id="PF08541">
    <property type="entry name" value="ACP_syn_III_C"/>
    <property type="match status" value="1"/>
</dbReference>
<dbReference type="PANTHER" id="PTHR34069">
    <property type="entry name" value="3-OXOACYL-[ACYL-CARRIER-PROTEIN] SYNTHASE 3"/>
    <property type="match status" value="1"/>
</dbReference>
<feature type="compositionally biased region" description="Low complexity" evidence="3">
    <location>
        <begin position="1"/>
        <end position="19"/>
    </location>
</feature>
<feature type="domain" description="Beta-ketoacyl-[acyl-carrier-protein] synthase III C-terminal" evidence="4">
    <location>
        <begin position="278"/>
        <end position="365"/>
    </location>
</feature>
<proteinExistence type="predicted"/>
<evidence type="ECO:0000259" key="4">
    <source>
        <dbReference type="Pfam" id="PF08541"/>
    </source>
</evidence>
<protein>
    <submittedName>
        <fullName evidence="5">Predicted protein</fullName>
    </submittedName>
</protein>
<dbReference type="SUPFAM" id="SSF53901">
    <property type="entry name" value="Thiolase-like"/>
    <property type="match status" value="1"/>
</dbReference>